<dbReference type="Proteomes" id="UP000321306">
    <property type="component" value="Unassembled WGS sequence"/>
</dbReference>
<accession>A0A511MZH8</accession>
<proteinExistence type="predicted"/>
<feature type="domain" description="CBS" evidence="3">
    <location>
        <begin position="7"/>
        <end position="63"/>
    </location>
</feature>
<evidence type="ECO:0000313" key="4">
    <source>
        <dbReference type="EMBL" id="GEM45526.1"/>
    </source>
</evidence>
<dbReference type="InterPro" id="IPR000644">
    <property type="entry name" value="CBS_dom"/>
</dbReference>
<evidence type="ECO:0000313" key="5">
    <source>
        <dbReference type="Proteomes" id="UP000321306"/>
    </source>
</evidence>
<protein>
    <recommendedName>
        <fullName evidence="3">CBS domain-containing protein</fullName>
    </recommendedName>
</protein>
<dbReference type="Gene3D" id="3.10.580.10">
    <property type="entry name" value="CBS-domain"/>
    <property type="match status" value="1"/>
</dbReference>
<dbReference type="PANTHER" id="PTHR43080:SF2">
    <property type="entry name" value="CBS DOMAIN-CONTAINING PROTEIN"/>
    <property type="match status" value="1"/>
</dbReference>
<dbReference type="CDD" id="cd04584">
    <property type="entry name" value="CBS_pair_AcuB_like"/>
    <property type="match status" value="1"/>
</dbReference>
<dbReference type="InterPro" id="IPR046342">
    <property type="entry name" value="CBS_dom_sf"/>
</dbReference>
<feature type="domain" description="CBS" evidence="3">
    <location>
        <begin position="81"/>
        <end position="139"/>
    </location>
</feature>
<sequence length="139" mass="15444">MKVRDVMTPHPITVSPETSVPEAMQLLKNHGFRRLPVVEHGELVGIVTDRDLREAMPSRATTLSMWELHYLLAKLQVSEVMTEEVITIRPHMELRAAAELMLAHKIGGLPVVSVLGHVIGIITITEVLRAFVQQDIAAV</sequence>
<name>A0A511MZH8_DEIC1</name>
<evidence type="ECO:0000259" key="3">
    <source>
        <dbReference type="PROSITE" id="PS51371"/>
    </source>
</evidence>
<evidence type="ECO:0000256" key="2">
    <source>
        <dbReference type="PROSITE-ProRule" id="PRU00703"/>
    </source>
</evidence>
<dbReference type="PANTHER" id="PTHR43080">
    <property type="entry name" value="CBS DOMAIN-CONTAINING PROTEIN CBSX3, MITOCHONDRIAL"/>
    <property type="match status" value="1"/>
</dbReference>
<dbReference type="OrthoDB" id="9802114at2"/>
<dbReference type="Pfam" id="PF00571">
    <property type="entry name" value="CBS"/>
    <property type="match status" value="2"/>
</dbReference>
<dbReference type="InterPro" id="IPR051257">
    <property type="entry name" value="Diverse_CBS-Domain"/>
</dbReference>
<dbReference type="RefSeq" id="WP_146882982.1">
    <property type="nucleotide sequence ID" value="NZ_BJXB01000004.1"/>
</dbReference>
<comment type="caution">
    <text evidence="4">The sequence shown here is derived from an EMBL/GenBank/DDBJ whole genome shotgun (WGS) entry which is preliminary data.</text>
</comment>
<dbReference type="SUPFAM" id="SSF54631">
    <property type="entry name" value="CBS-domain pair"/>
    <property type="match status" value="1"/>
</dbReference>
<evidence type="ECO:0000256" key="1">
    <source>
        <dbReference type="ARBA" id="ARBA00023122"/>
    </source>
</evidence>
<dbReference type="AlphaFoldDB" id="A0A511MZH8"/>
<dbReference type="SMART" id="SM00116">
    <property type="entry name" value="CBS"/>
    <property type="match status" value="2"/>
</dbReference>
<reference evidence="4 5" key="1">
    <citation type="submission" date="2019-07" db="EMBL/GenBank/DDBJ databases">
        <title>Whole genome shotgun sequence of Deinococcus cellulosilyticus NBRC 106333.</title>
        <authorList>
            <person name="Hosoyama A."/>
            <person name="Uohara A."/>
            <person name="Ohji S."/>
            <person name="Ichikawa N."/>
        </authorList>
    </citation>
    <scope>NUCLEOTIDE SEQUENCE [LARGE SCALE GENOMIC DNA]</scope>
    <source>
        <strain evidence="4 5">NBRC 106333</strain>
    </source>
</reference>
<gene>
    <name evidence="4" type="ORF">DC3_11610</name>
</gene>
<dbReference type="EMBL" id="BJXB01000004">
    <property type="protein sequence ID" value="GEM45526.1"/>
    <property type="molecule type" value="Genomic_DNA"/>
</dbReference>
<keyword evidence="1 2" id="KW-0129">CBS domain</keyword>
<dbReference type="PROSITE" id="PS51371">
    <property type="entry name" value="CBS"/>
    <property type="match status" value="2"/>
</dbReference>
<organism evidence="4 5">
    <name type="scientific">Deinococcus cellulosilyticus (strain DSM 18568 / NBRC 106333 / KACC 11606 / 5516J-15)</name>
    <dbReference type="NCBI Taxonomy" id="1223518"/>
    <lineage>
        <taxon>Bacteria</taxon>
        <taxon>Thermotogati</taxon>
        <taxon>Deinococcota</taxon>
        <taxon>Deinococci</taxon>
        <taxon>Deinococcales</taxon>
        <taxon>Deinococcaceae</taxon>
        <taxon>Deinococcus</taxon>
    </lineage>
</organism>
<keyword evidence="5" id="KW-1185">Reference proteome</keyword>